<feature type="compositionally biased region" description="Low complexity" evidence="10">
    <location>
        <begin position="47"/>
        <end position="69"/>
    </location>
</feature>
<feature type="chain" id="PRO_5040840647" description="alpha-1,2-Mannosidase" evidence="11">
    <location>
        <begin position="28"/>
        <end position="912"/>
    </location>
</feature>
<dbReference type="EC" id="3.2.1.-" evidence="9"/>
<feature type="compositionally biased region" description="Polar residues" evidence="10">
    <location>
        <begin position="782"/>
        <end position="791"/>
    </location>
</feature>
<name>A0A9W9H4I5_9EURO</name>
<dbReference type="GO" id="GO:0016020">
    <property type="term" value="C:membrane"/>
    <property type="evidence" value="ECO:0007669"/>
    <property type="project" value="InterPro"/>
</dbReference>
<feature type="active site" evidence="6">
    <location>
        <position position="816"/>
    </location>
</feature>
<dbReference type="InterPro" id="IPR050749">
    <property type="entry name" value="Glycosyl_Hydrolase_47"/>
</dbReference>
<keyword evidence="9" id="KW-0326">Glycosidase</keyword>
<dbReference type="GO" id="GO:0005509">
    <property type="term" value="F:calcium ion binding"/>
    <property type="evidence" value="ECO:0007669"/>
    <property type="project" value="InterPro"/>
</dbReference>
<dbReference type="PANTHER" id="PTHR11742">
    <property type="entry name" value="MANNOSYL-OLIGOSACCHARIDE ALPHA-1,2-MANNOSIDASE-RELATED"/>
    <property type="match status" value="1"/>
</dbReference>
<dbReference type="AlphaFoldDB" id="A0A9W9H4I5"/>
<evidence type="ECO:0000256" key="8">
    <source>
        <dbReference type="PIRSR" id="PIRSR601382-3"/>
    </source>
</evidence>
<keyword evidence="11" id="KW-0732">Signal</keyword>
<dbReference type="Gene3D" id="1.50.10.10">
    <property type="match status" value="3"/>
</dbReference>
<feature type="region of interest" description="Disordered" evidence="10">
    <location>
        <begin position="440"/>
        <end position="463"/>
    </location>
</feature>
<feature type="region of interest" description="Disordered" evidence="10">
    <location>
        <begin position="45"/>
        <end position="184"/>
    </location>
</feature>
<dbReference type="InterPro" id="IPR036026">
    <property type="entry name" value="Seven-hairpin_glycosidases"/>
</dbReference>
<proteinExistence type="inferred from homology"/>
<evidence type="ECO:0000256" key="10">
    <source>
        <dbReference type="SAM" id="MobiDB-lite"/>
    </source>
</evidence>
<keyword evidence="13" id="KW-1185">Reference proteome</keyword>
<dbReference type="InterPro" id="IPR001382">
    <property type="entry name" value="Glyco_hydro_47"/>
</dbReference>
<dbReference type="SUPFAM" id="SSF48225">
    <property type="entry name" value="Seven-hairpin glycosidases"/>
    <property type="match status" value="1"/>
</dbReference>
<dbReference type="InterPro" id="IPR012341">
    <property type="entry name" value="6hp_glycosidase-like_sf"/>
</dbReference>
<evidence type="ECO:0000256" key="9">
    <source>
        <dbReference type="RuleBase" id="RU361193"/>
    </source>
</evidence>
<protein>
    <recommendedName>
        <fullName evidence="9">alpha-1,2-Mannosidase</fullName>
        <ecNumber evidence="9">3.2.1.-</ecNumber>
    </recommendedName>
</protein>
<feature type="disulfide bond" evidence="8">
    <location>
        <begin position="625"/>
        <end position="654"/>
    </location>
</feature>
<dbReference type="OrthoDB" id="10052040at2759"/>
<evidence type="ECO:0000256" key="6">
    <source>
        <dbReference type="PIRSR" id="PIRSR601382-1"/>
    </source>
</evidence>
<dbReference type="PRINTS" id="PR00747">
    <property type="entry name" value="GLYHDRLASE47"/>
</dbReference>
<dbReference type="Pfam" id="PF01532">
    <property type="entry name" value="Glyco_hydro_47"/>
    <property type="match status" value="1"/>
</dbReference>
<feature type="compositionally biased region" description="Basic and acidic residues" evidence="10">
    <location>
        <begin position="107"/>
        <end position="140"/>
    </location>
</feature>
<keyword evidence="7" id="KW-0106">Calcium</keyword>
<feature type="compositionally biased region" description="Polar residues" evidence="10">
    <location>
        <begin position="84"/>
        <end position="106"/>
    </location>
</feature>
<sequence>MFRARRYRVLFVFAAAFLLAFFHFARSRDWTNTVVEESIGIHPPNPAYANPNTNQPATTKPQNPAAAAAIEASKNRVLPDPNRGSGTQQPSTGKSNSPVGPNSAKNEASRYKDDHTDKPVKATSEDAGKESAKDSVKDAAKAGSAVTLSPPKTEDVSGSATGEEADNGGTGRKAVERPQSGIAAAKWRKFPQRFPVPAAEVIKLPKIQAKTIPKLQAKFKDESSSDKQERLQRLSTIKGEFRHAWQGYKDNAKGHDELKPLSKSFEDPFNGWGATLVDSLDTLWIMQLKDEFSEAVDAIKNIDFKTSMRADIPVFETTIRYLGGLIGAYDISGQRYSVLLEKAEELAEVLIGAFDTPNRMPHLYYRWAPEHVARPHRASSRAGLAEIGSLSLEFTRLAQLTKEDKYYDAIARITNELEKIQDTTSIPGLWPVRVNAQGCPKYSKSTPRDSASERGQYPASPTKSIVTTTSKAYAAPTDIESYLNLIPRDTNADLEARARRVNDTQVASASVMQAREQIQLPAELCNGGLGLPNSPRDNVYTMGGMADSTYEYLPKEYLLLGGANEQYEKMYMKAVTAARKNLLFQPMVKGGSDIRFMASTKPLTPGKAAELTSTDFEYEGTHLTCFIGGMFAIGAKAFGIDGDLELAAKLTDGCVWAYESTQTGMMPEKFRLLPCEKGSACEWDQARFEGGVARYSRVDPSAGPQFRSGQSAYEERVKLNAHEAPPDTAKIPIAMPGSLNPHDSDVIAKRDGFAGTYKSSSVASIPTPTSGTELQNRDAPRSSLSPASPQTAEVGKDYLPAGMISIPSPNYYLRPEAIESVFIMYRLTGDESWRRKGWQMFQAITKYTRTELAHAAINDVTAQKPIHKDTMESFWLAETLKYFYLLFSDTDVVDLDKYVLNTEAHPFLRPIS</sequence>
<dbReference type="GO" id="GO:0036503">
    <property type="term" value="P:ERAD pathway"/>
    <property type="evidence" value="ECO:0007669"/>
    <property type="project" value="UniProtKB-ARBA"/>
</dbReference>
<comment type="caution">
    <text evidence="12">The sequence shown here is derived from an EMBL/GenBank/DDBJ whole genome shotgun (WGS) entry which is preliminary data.</text>
</comment>
<evidence type="ECO:0000256" key="1">
    <source>
        <dbReference type="ARBA" id="ARBA00001913"/>
    </source>
</evidence>
<evidence type="ECO:0000256" key="4">
    <source>
        <dbReference type="ARBA" id="ARBA00022801"/>
    </source>
</evidence>
<dbReference type="Proteomes" id="UP001149079">
    <property type="component" value="Unassembled WGS sequence"/>
</dbReference>
<evidence type="ECO:0000313" key="13">
    <source>
        <dbReference type="Proteomes" id="UP001149079"/>
    </source>
</evidence>
<keyword evidence="5 8" id="KW-1015">Disulfide bond</keyword>
<dbReference type="GeneID" id="81403282"/>
<dbReference type="GO" id="GO:0004571">
    <property type="term" value="F:mannosyl-oligosaccharide 1,2-alpha-mannosidase activity"/>
    <property type="evidence" value="ECO:0007669"/>
    <property type="project" value="InterPro"/>
</dbReference>
<evidence type="ECO:0000256" key="5">
    <source>
        <dbReference type="ARBA" id="ARBA00023157"/>
    </source>
</evidence>
<dbReference type="GO" id="GO:0005783">
    <property type="term" value="C:endoplasmic reticulum"/>
    <property type="evidence" value="ECO:0007669"/>
    <property type="project" value="TreeGrafter"/>
</dbReference>
<evidence type="ECO:0000313" key="12">
    <source>
        <dbReference type="EMBL" id="KAJ5138520.1"/>
    </source>
</evidence>
<gene>
    <name evidence="12" type="ORF">N7515_003368</name>
</gene>
<comment type="pathway">
    <text evidence="2">Protein modification; protein glycosylation.</text>
</comment>
<organism evidence="12 13">
    <name type="scientific">Penicillium bovifimosum</name>
    <dbReference type="NCBI Taxonomy" id="126998"/>
    <lineage>
        <taxon>Eukaryota</taxon>
        <taxon>Fungi</taxon>
        <taxon>Dikarya</taxon>
        <taxon>Ascomycota</taxon>
        <taxon>Pezizomycotina</taxon>
        <taxon>Eurotiomycetes</taxon>
        <taxon>Eurotiomycetidae</taxon>
        <taxon>Eurotiales</taxon>
        <taxon>Aspergillaceae</taxon>
        <taxon>Penicillium</taxon>
    </lineage>
</organism>
<evidence type="ECO:0000256" key="7">
    <source>
        <dbReference type="PIRSR" id="PIRSR601382-2"/>
    </source>
</evidence>
<feature type="binding site" evidence="7">
    <location>
        <position position="902"/>
    </location>
    <ligand>
        <name>Ca(2+)</name>
        <dbReference type="ChEBI" id="CHEBI:29108"/>
    </ligand>
</feature>
<dbReference type="PANTHER" id="PTHR11742:SF103">
    <property type="entry name" value="ENDOPLASMIC RETICULUM MANNOSIDASE MNL2-RELATED"/>
    <property type="match status" value="1"/>
</dbReference>
<feature type="active site" description="Proton donor" evidence="6">
    <location>
        <position position="316"/>
    </location>
</feature>
<keyword evidence="4 9" id="KW-0378">Hydrolase</keyword>
<evidence type="ECO:0000256" key="2">
    <source>
        <dbReference type="ARBA" id="ARBA00004922"/>
    </source>
</evidence>
<feature type="region of interest" description="Disordered" evidence="10">
    <location>
        <begin position="758"/>
        <end position="792"/>
    </location>
</feature>
<accession>A0A9W9H4I5</accession>
<feature type="active site" evidence="6">
    <location>
        <position position="547"/>
    </location>
</feature>
<reference evidence="12" key="2">
    <citation type="journal article" date="2023" name="IMA Fungus">
        <title>Comparative genomic study of the Penicillium genus elucidates a diverse pangenome and 15 lateral gene transfer events.</title>
        <authorList>
            <person name="Petersen C."/>
            <person name="Sorensen T."/>
            <person name="Nielsen M.R."/>
            <person name="Sondergaard T.E."/>
            <person name="Sorensen J.L."/>
            <person name="Fitzpatrick D.A."/>
            <person name="Frisvad J.C."/>
            <person name="Nielsen K.L."/>
        </authorList>
    </citation>
    <scope>NUCLEOTIDE SEQUENCE</scope>
    <source>
        <strain evidence="12">IBT 22155</strain>
    </source>
</reference>
<reference evidence="12" key="1">
    <citation type="submission" date="2022-11" db="EMBL/GenBank/DDBJ databases">
        <authorList>
            <person name="Petersen C."/>
        </authorList>
    </citation>
    <scope>NUCLEOTIDE SEQUENCE</scope>
    <source>
        <strain evidence="12">IBT 22155</strain>
    </source>
</reference>
<evidence type="ECO:0000256" key="11">
    <source>
        <dbReference type="SAM" id="SignalP"/>
    </source>
</evidence>
<feature type="compositionally biased region" description="Polar residues" evidence="10">
    <location>
        <begin position="758"/>
        <end position="774"/>
    </location>
</feature>
<dbReference type="RefSeq" id="XP_056523169.1">
    <property type="nucleotide sequence ID" value="XM_056664112.1"/>
</dbReference>
<feature type="active site" description="Proton donor" evidence="6">
    <location>
        <position position="668"/>
    </location>
</feature>
<dbReference type="GO" id="GO:0005975">
    <property type="term" value="P:carbohydrate metabolic process"/>
    <property type="evidence" value="ECO:0007669"/>
    <property type="project" value="InterPro"/>
</dbReference>
<evidence type="ECO:0000256" key="3">
    <source>
        <dbReference type="ARBA" id="ARBA00007658"/>
    </source>
</evidence>
<dbReference type="EMBL" id="JAPQKL010000003">
    <property type="protein sequence ID" value="KAJ5138520.1"/>
    <property type="molecule type" value="Genomic_DNA"/>
</dbReference>
<keyword evidence="7" id="KW-0479">Metal-binding</keyword>
<comment type="cofactor">
    <cofactor evidence="1 7">
        <name>Ca(2+)</name>
        <dbReference type="ChEBI" id="CHEBI:29108"/>
    </cofactor>
</comment>
<feature type="signal peptide" evidence="11">
    <location>
        <begin position="1"/>
        <end position="27"/>
    </location>
</feature>
<comment type="similarity">
    <text evidence="3 9">Belongs to the glycosyl hydrolase 47 family.</text>
</comment>